<dbReference type="SUPFAM" id="SSF52540">
    <property type="entry name" value="P-loop containing nucleoside triphosphate hydrolases"/>
    <property type="match status" value="1"/>
</dbReference>
<feature type="domain" description="PD-(D/E)XK endonuclease-like" evidence="1">
    <location>
        <begin position="718"/>
        <end position="917"/>
    </location>
</feature>
<gene>
    <name evidence="2" type="primary">addB</name>
    <name evidence="2" type="ORF">ACFOOQ_04160</name>
</gene>
<dbReference type="InterPro" id="IPR038726">
    <property type="entry name" value="PDDEXK_AddAB-type"/>
</dbReference>
<dbReference type="RefSeq" id="WP_379722118.1">
    <property type="nucleotide sequence ID" value="NZ_JBHRYJ010000001.1"/>
</dbReference>
<keyword evidence="3" id="KW-1185">Reference proteome</keyword>
<dbReference type="InterPro" id="IPR014153">
    <property type="entry name" value="Ds_break_AddB"/>
</dbReference>
<dbReference type="EMBL" id="JBHRYJ010000001">
    <property type="protein sequence ID" value="MFC3674724.1"/>
    <property type="molecule type" value="Genomic_DNA"/>
</dbReference>
<proteinExistence type="predicted"/>
<organism evidence="2 3">
    <name type="scientific">Ferrovibrio xuzhouensis</name>
    <dbReference type="NCBI Taxonomy" id="1576914"/>
    <lineage>
        <taxon>Bacteria</taxon>
        <taxon>Pseudomonadati</taxon>
        <taxon>Pseudomonadota</taxon>
        <taxon>Alphaproteobacteria</taxon>
        <taxon>Rhodospirillales</taxon>
        <taxon>Rhodospirillaceae</taxon>
        <taxon>Ferrovibrio</taxon>
    </lineage>
</organism>
<evidence type="ECO:0000313" key="2">
    <source>
        <dbReference type="EMBL" id="MFC3674724.1"/>
    </source>
</evidence>
<dbReference type="Proteomes" id="UP001595711">
    <property type="component" value="Unassembled WGS sequence"/>
</dbReference>
<dbReference type="Pfam" id="PF12705">
    <property type="entry name" value="PDDEXK_1"/>
    <property type="match status" value="1"/>
</dbReference>
<name>A0ABV7VB90_9PROT</name>
<dbReference type="InterPro" id="IPR027417">
    <property type="entry name" value="P-loop_NTPase"/>
</dbReference>
<comment type="caution">
    <text evidence="2">The sequence shown here is derived from an EMBL/GenBank/DDBJ whole genome shotgun (WGS) entry which is preliminary data.</text>
</comment>
<accession>A0ABV7VB90</accession>
<evidence type="ECO:0000259" key="1">
    <source>
        <dbReference type="Pfam" id="PF12705"/>
    </source>
</evidence>
<reference evidence="3" key="1">
    <citation type="journal article" date="2019" name="Int. J. Syst. Evol. Microbiol.">
        <title>The Global Catalogue of Microorganisms (GCM) 10K type strain sequencing project: providing services to taxonomists for standard genome sequencing and annotation.</title>
        <authorList>
            <consortium name="The Broad Institute Genomics Platform"/>
            <consortium name="The Broad Institute Genome Sequencing Center for Infectious Disease"/>
            <person name="Wu L."/>
            <person name="Ma J."/>
        </authorList>
    </citation>
    <scope>NUCLEOTIDE SEQUENCE [LARGE SCALE GENOMIC DNA]</scope>
    <source>
        <strain evidence="3">KCTC 42182</strain>
    </source>
</reference>
<evidence type="ECO:0000313" key="3">
    <source>
        <dbReference type="Proteomes" id="UP001595711"/>
    </source>
</evidence>
<sequence>MPDRAAPAVFSIAPGRPFLDLLAAEILERWGDAPERLSRVTVLLPTRRACRALTEAFLRQRDGRALLLPAIRPLGDVDEDELDLRGAGMMDGRAGDDALPFAPRERDLLLAKLVRASPLAGGDAAGALRLAHQLGQLLDTAATEEVDLTGLIGLAGSIDLARHWQATLDFLDVIRAHWPAIKAEAGRLDAAEHRRLVTDRWIAHWQAEPPQNPVIAAGSTGSIPATARLLKLVCRLPQGLVILPGLDRDLDEAAWTAAKDEPTHPQHMLARLLDSLGVLRGEVAEWRSEDSSGAPAHARLLSAALLPPGETHRWRDLPAPEDAAFAGLQRIEAPGLHEEAVAIALALRETLETPGRTAALITPDRVLARRVAAELARYDGLAIDDSAGRPLAQTPPAIFLRLLAGAVAADFAAVPLLALLKHPFCRLGRSRRELLRWTRRIERSFLRGPQPETGIEALGRRLAGDDRLLPLFAAFRQAIAPFARLRSGDSLPLPDILRLLTGAAEALAEPQRDGGETMPLWQREAGEALHDLVTELLQTGDILGPLPVAQGPRLLDALLEGRVVRPRHGSHTRLFIWGLLEARLQQADRIILGGLNEGTWPPQAEEDPWLSRPMREQLGLAPPERRLGQTAHDFLQAACGSDVILSRATKVDGTPTVPARWLLRLDAMLKGHPRWTATRAPRYLAWAEQLDQPETAVRSEPPMPRPPVEARPRSLYVTDIQTWVRDPYAIYAKRILRLRRLDPVDAPPDARLRGNIIHDVLDRFLKRHADALPADDAALDELLALGRAAFGLWLDQPQIAVLWWPRFERAMRWFVGYERERRAAGFMPALLEQDGALSFAAPAGPFTLKARADRIDRRAADGAVAVLDYKTGNSPGVKEVNVGLAPQLPLEAAIALGGGFDGLTAREIAELVYISLRGGAEPGRAVNIRGRDIPPPTDIAMLALEHLQGWVAQFDDPDRAYLSRPRPQFVQYPGDYDHLARVAERAEGGEDA</sequence>
<protein>
    <submittedName>
        <fullName evidence="2">Double-strand break repair protein AddB</fullName>
    </submittedName>
</protein>
<dbReference type="NCBIfam" id="TIGR02786">
    <property type="entry name" value="addB_alphas"/>
    <property type="match status" value="1"/>
</dbReference>